<proteinExistence type="predicted"/>
<protein>
    <submittedName>
        <fullName evidence="2">Uncharacterized protein</fullName>
    </submittedName>
</protein>
<keyword evidence="3" id="KW-1185">Reference proteome</keyword>
<feature type="transmembrane region" description="Helical" evidence="1">
    <location>
        <begin position="7"/>
        <end position="26"/>
    </location>
</feature>
<dbReference type="AlphaFoldDB" id="A0A5S5DAT7"/>
<comment type="caution">
    <text evidence="2">The sequence shown here is derived from an EMBL/GenBank/DDBJ whole genome shotgun (WGS) entry which is preliminary data.</text>
</comment>
<dbReference type="Proteomes" id="UP000325105">
    <property type="component" value="Unassembled WGS sequence"/>
</dbReference>
<feature type="transmembrane region" description="Helical" evidence="1">
    <location>
        <begin position="32"/>
        <end position="51"/>
    </location>
</feature>
<evidence type="ECO:0000256" key="1">
    <source>
        <dbReference type="SAM" id="Phobius"/>
    </source>
</evidence>
<organism evidence="2 3">
    <name type="scientific">Sphingobacterium allocomposti</name>
    <dbReference type="NCBI Taxonomy" id="415956"/>
    <lineage>
        <taxon>Bacteria</taxon>
        <taxon>Pseudomonadati</taxon>
        <taxon>Bacteroidota</taxon>
        <taxon>Sphingobacteriia</taxon>
        <taxon>Sphingobacteriales</taxon>
        <taxon>Sphingobacteriaceae</taxon>
        <taxon>Sphingobacterium</taxon>
    </lineage>
</organism>
<name>A0A5S5DAT7_9SPHI</name>
<keyword evidence="1" id="KW-0472">Membrane</keyword>
<evidence type="ECO:0000313" key="3">
    <source>
        <dbReference type="Proteomes" id="UP000325105"/>
    </source>
</evidence>
<reference evidence="2 3" key="1">
    <citation type="submission" date="2019-07" db="EMBL/GenBank/DDBJ databases">
        <title>Genomic Encyclopedia of Archaeal and Bacterial Type Strains, Phase II (KMG-II): from individual species to whole genera.</title>
        <authorList>
            <person name="Goeker M."/>
        </authorList>
    </citation>
    <scope>NUCLEOTIDE SEQUENCE [LARGE SCALE GENOMIC DNA]</scope>
    <source>
        <strain evidence="2 3">DSM 18850</strain>
    </source>
</reference>
<dbReference type="EMBL" id="VNHX01000014">
    <property type="protein sequence ID" value="TYP93173.1"/>
    <property type="molecule type" value="Genomic_DNA"/>
</dbReference>
<keyword evidence="1" id="KW-1133">Transmembrane helix</keyword>
<gene>
    <name evidence="2" type="ORF">BC792_11475</name>
</gene>
<accession>A0A5S5DAT7</accession>
<evidence type="ECO:0000313" key="2">
    <source>
        <dbReference type="EMBL" id="TYP93173.1"/>
    </source>
</evidence>
<sequence>MRNYKAGYFIIALLAILELISILLFINGDIALRSLLLTSGSCILGVAAHVLSIKQRKKEADSTP</sequence>
<keyword evidence="1" id="KW-0812">Transmembrane</keyword>
<dbReference type="RefSeq" id="WP_148909115.1">
    <property type="nucleotide sequence ID" value="NZ_VNHX01000014.1"/>
</dbReference>